<proteinExistence type="predicted"/>
<feature type="compositionally biased region" description="Basic residues" evidence="1">
    <location>
        <begin position="108"/>
        <end position="118"/>
    </location>
</feature>
<dbReference type="EnsemblMetazoa" id="HelroT170416">
    <property type="protein sequence ID" value="HelroP170416"/>
    <property type="gene ID" value="HelroG170416"/>
</dbReference>
<reference evidence="3" key="3">
    <citation type="submission" date="2015-06" db="UniProtKB">
        <authorList>
            <consortium name="EnsemblMetazoa"/>
        </authorList>
    </citation>
    <scope>IDENTIFICATION</scope>
</reference>
<dbReference type="CTD" id="20203210"/>
<evidence type="ECO:0000313" key="3">
    <source>
        <dbReference type="EnsemblMetazoa" id="HelroP170416"/>
    </source>
</evidence>
<dbReference type="EMBL" id="AMQM01003547">
    <property type="status" value="NOT_ANNOTATED_CDS"/>
    <property type="molecule type" value="Genomic_DNA"/>
</dbReference>
<evidence type="ECO:0000256" key="1">
    <source>
        <dbReference type="SAM" id="MobiDB-lite"/>
    </source>
</evidence>
<dbReference type="Proteomes" id="UP000015101">
    <property type="component" value="Unassembled WGS sequence"/>
</dbReference>
<dbReference type="EMBL" id="KB096222">
    <property type="protein sequence ID" value="ESO07116.1"/>
    <property type="molecule type" value="Genomic_DNA"/>
</dbReference>
<protein>
    <submittedName>
        <fullName evidence="2 3">Uncharacterized protein</fullName>
    </submittedName>
</protein>
<dbReference type="AlphaFoldDB" id="T1F311"/>
<gene>
    <name evidence="3" type="primary">20203210</name>
    <name evidence="2" type="ORF">HELRODRAFT_170416</name>
</gene>
<dbReference type="KEGG" id="hro:HELRODRAFT_170416"/>
<sequence length="118" mass="13695">MTMMVPTRAKMTMMQQSVVERGLKRFSYCTVKFTIRCISNDNISNHDICDVKMTIADFCNGNDINDKLMLEKIKTDPRKSTHNRLMSEVIESHFQNRTSPTPSSAHNYSKRKKNKPSY</sequence>
<evidence type="ECO:0000313" key="2">
    <source>
        <dbReference type="EMBL" id="ESO07116.1"/>
    </source>
</evidence>
<feature type="region of interest" description="Disordered" evidence="1">
    <location>
        <begin position="75"/>
        <end position="118"/>
    </location>
</feature>
<dbReference type="GeneID" id="20203210"/>
<name>T1F311_HELRO</name>
<reference evidence="2 4" key="2">
    <citation type="journal article" date="2013" name="Nature">
        <title>Insights into bilaterian evolution from three spiralian genomes.</title>
        <authorList>
            <person name="Simakov O."/>
            <person name="Marletaz F."/>
            <person name="Cho S.J."/>
            <person name="Edsinger-Gonzales E."/>
            <person name="Havlak P."/>
            <person name="Hellsten U."/>
            <person name="Kuo D.H."/>
            <person name="Larsson T."/>
            <person name="Lv J."/>
            <person name="Arendt D."/>
            <person name="Savage R."/>
            <person name="Osoegawa K."/>
            <person name="de Jong P."/>
            <person name="Grimwood J."/>
            <person name="Chapman J.A."/>
            <person name="Shapiro H."/>
            <person name="Aerts A."/>
            <person name="Otillar R.P."/>
            <person name="Terry A.Y."/>
            <person name="Boore J.L."/>
            <person name="Grigoriev I.V."/>
            <person name="Lindberg D.R."/>
            <person name="Seaver E.C."/>
            <person name="Weisblat D.A."/>
            <person name="Putnam N.H."/>
            <person name="Rokhsar D.S."/>
        </authorList>
    </citation>
    <scope>NUCLEOTIDE SEQUENCE</scope>
</reference>
<dbReference type="InParanoid" id="T1F311"/>
<organism evidence="3 4">
    <name type="scientific">Helobdella robusta</name>
    <name type="common">Californian leech</name>
    <dbReference type="NCBI Taxonomy" id="6412"/>
    <lineage>
        <taxon>Eukaryota</taxon>
        <taxon>Metazoa</taxon>
        <taxon>Spiralia</taxon>
        <taxon>Lophotrochozoa</taxon>
        <taxon>Annelida</taxon>
        <taxon>Clitellata</taxon>
        <taxon>Hirudinea</taxon>
        <taxon>Rhynchobdellida</taxon>
        <taxon>Glossiphoniidae</taxon>
        <taxon>Helobdella</taxon>
    </lineage>
</organism>
<accession>T1F311</accession>
<evidence type="ECO:0000313" key="4">
    <source>
        <dbReference type="Proteomes" id="UP000015101"/>
    </source>
</evidence>
<dbReference type="HOGENOM" id="CLU_2075675_0_0_1"/>
<keyword evidence="4" id="KW-1185">Reference proteome</keyword>
<reference evidence="4" key="1">
    <citation type="submission" date="2012-12" db="EMBL/GenBank/DDBJ databases">
        <authorList>
            <person name="Hellsten U."/>
            <person name="Grimwood J."/>
            <person name="Chapman J.A."/>
            <person name="Shapiro H."/>
            <person name="Aerts A."/>
            <person name="Otillar R.P."/>
            <person name="Terry A.Y."/>
            <person name="Boore J.L."/>
            <person name="Simakov O."/>
            <person name="Marletaz F."/>
            <person name="Cho S.-J."/>
            <person name="Edsinger-Gonzales E."/>
            <person name="Havlak P."/>
            <person name="Kuo D.-H."/>
            <person name="Larsson T."/>
            <person name="Lv J."/>
            <person name="Arendt D."/>
            <person name="Savage R."/>
            <person name="Osoegawa K."/>
            <person name="de Jong P."/>
            <person name="Lindberg D.R."/>
            <person name="Seaver E.C."/>
            <person name="Weisblat D.A."/>
            <person name="Putnam N.H."/>
            <person name="Grigoriev I.V."/>
            <person name="Rokhsar D.S."/>
        </authorList>
    </citation>
    <scope>NUCLEOTIDE SEQUENCE</scope>
</reference>
<feature type="compositionally biased region" description="Polar residues" evidence="1">
    <location>
        <begin position="93"/>
        <end position="107"/>
    </location>
</feature>
<dbReference type="RefSeq" id="XP_009014494.1">
    <property type="nucleotide sequence ID" value="XM_009016246.1"/>
</dbReference>